<feature type="region of interest" description="Disordered" evidence="3">
    <location>
        <begin position="884"/>
        <end position="906"/>
    </location>
</feature>
<feature type="region of interest" description="Disordered" evidence="3">
    <location>
        <begin position="1290"/>
        <end position="1317"/>
    </location>
</feature>
<organism evidence="5 6">
    <name type="scientific">Ostreobium quekettii</name>
    <dbReference type="NCBI Taxonomy" id="121088"/>
    <lineage>
        <taxon>Eukaryota</taxon>
        <taxon>Viridiplantae</taxon>
        <taxon>Chlorophyta</taxon>
        <taxon>core chlorophytes</taxon>
        <taxon>Ulvophyceae</taxon>
        <taxon>TCBD clade</taxon>
        <taxon>Bryopsidales</taxon>
        <taxon>Ostreobineae</taxon>
        <taxon>Ostreobiaceae</taxon>
        <taxon>Ostreobium</taxon>
    </lineage>
</organism>
<dbReference type="Gene3D" id="1.25.40.10">
    <property type="entry name" value="Tetratricopeptide repeat domain"/>
    <property type="match status" value="3"/>
</dbReference>
<dbReference type="Gene3D" id="1.10.510.10">
    <property type="entry name" value="Transferase(Phosphotransferase) domain 1"/>
    <property type="match status" value="1"/>
</dbReference>
<sequence length="1317" mass="142063">MGQDAGGEHSAGREIHYGGSTDEEFEGSDRRPAGQELEGVDRPVGQKVNINPCPRSRDIGGQFSMSQEVKGVDRPVGQQLDAVVDRFLAVLAEEVRQALLLTSGHGRGPAVASFYRVDFVAESVEKICGTCMSCLREIGVDGEDDRRHMHWYLTCMLDCTPANGGVHNRVGPNDLRAKIRENRHRQWAPSFEIDDADIDQGGAIGAGMTFSARWRGRRVAVKWYRVSDLEARAEFLAEAEAHALMCCPNVVACWGFARSGAAHAKVVELADRSLAEFCGTCSSDQGWKLAVKLAAGAACGLRQLHDAGVVHRDVKPRSFLMFEGDDGAGPRELAGFGGRVVKVADFGLALAKAEMHGGCVRSPWYMAPEVYASFEHTFASDVFSFGVVLFELVGNGPPYEGDWNIEELLHRKRSGVVPCRVDAGEIPPELWTLMARCIHPDPDGRPKMSEVEEQLQAVCEHGDSGPSSAANLSVPQASPETDTLIADLEGHCQDIAEMTRNVRGDPLCHVDGVEALSPPPEASPIQREAVANLHVVAAQIPPEVVANLRVVAAANVPVGEATNPLSTGAAADLPAAAAGKLPPTEAVANLPLEVAANLLHAEAAMIRFVAAAANLMSLSSKEAMRLASSLLRGYVSGTTFFRADVDDVISVVDVLRAAEIEMREANNVLQMMRDRQSVLATNLDASRRPAQKLLEAVQRGSPLDGTKCNVLSQIQADAFSVIEGRLAFWRALETDPSAIRIFENRLLRKAAKAAVTNGSMTNRSMTNDPALLIGARVTSLVPGDAAASFRVIVSSLHCFTEGAFLIRICDELRNDELIAPYSPDLTSLSISITENVTPYEAFPAGPPSGAGAGCPDDEGPSCGDARNSTLDRVNGESTLGAASEFSASDQVHENSCEPGGQDLSPEEIEPCREISFELPLIDQREDRRRASSAHSNESFLGPFPRSASQCSAPAPDPPGSTWSPSLRDPHGSTWSPCDSPDPQAPAAVYGGWILACDVPVDSCESPPCALNREELVRAAELTEIARDLKYEGKLHEAREALQEALDILISELGENHMEVAACLHRLAGVFSSLGDFSAAEKSYRRSLVAKLKCLEGHSPSIADSLGGLGVALQKQGKLLEAEECHRRALEHRRMCLSRDDVSFAKTFNNLGKVLYVKGRLADAEFCYVRALRIQIWSYGEGHPRVADSLNNLAAVFERMGKLDEAEEGHLRALKIRRDVLGRNHPEVASSLKSLASVQGRQGRLADAQASLEAAADILEASFGGRHPTVEQTRRALREVRSRRRNPLARIWARVGRGDPKGTGGWSRRPSGRRSSLA</sequence>
<feature type="domain" description="Protein kinase" evidence="4">
    <location>
        <begin position="195"/>
        <end position="458"/>
    </location>
</feature>
<dbReference type="PANTHER" id="PTHR45641:SF19">
    <property type="entry name" value="NEPHROCYSTIN-3"/>
    <property type="match status" value="1"/>
</dbReference>
<dbReference type="GO" id="GO:0005524">
    <property type="term" value="F:ATP binding"/>
    <property type="evidence" value="ECO:0007669"/>
    <property type="project" value="InterPro"/>
</dbReference>
<evidence type="ECO:0000256" key="3">
    <source>
        <dbReference type="SAM" id="MobiDB-lite"/>
    </source>
</evidence>
<dbReference type="SUPFAM" id="SSF56112">
    <property type="entry name" value="Protein kinase-like (PK-like)"/>
    <property type="match status" value="1"/>
</dbReference>
<dbReference type="EMBL" id="CAJHUC010000487">
    <property type="protein sequence ID" value="CAD7696498.1"/>
    <property type="molecule type" value="Genomic_DNA"/>
</dbReference>
<dbReference type="GO" id="GO:0004672">
    <property type="term" value="F:protein kinase activity"/>
    <property type="evidence" value="ECO:0007669"/>
    <property type="project" value="InterPro"/>
</dbReference>
<dbReference type="InterPro" id="IPR019734">
    <property type="entry name" value="TPR_rpt"/>
</dbReference>
<feature type="region of interest" description="Disordered" evidence="3">
    <location>
        <begin position="1"/>
        <end position="61"/>
    </location>
</feature>
<dbReference type="InterPro" id="IPR011009">
    <property type="entry name" value="Kinase-like_dom_sf"/>
</dbReference>
<protein>
    <recommendedName>
        <fullName evidence="4">Protein kinase domain-containing protein</fullName>
    </recommendedName>
</protein>
<evidence type="ECO:0000313" key="5">
    <source>
        <dbReference type="EMBL" id="CAD7696498.1"/>
    </source>
</evidence>
<feature type="region of interest" description="Disordered" evidence="3">
    <location>
        <begin position="922"/>
        <end position="982"/>
    </location>
</feature>
<accession>A0A8S1IZ62</accession>
<evidence type="ECO:0000313" key="6">
    <source>
        <dbReference type="Proteomes" id="UP000708148"/>
    </source>
</evidence>
<dbReference type="Gene3D" id="3.30.200.20">
    <property type="entry name" value="Phosphorylase Kinase, domain 1"/>
    <property type="match status" value="1"/>
</dbReference>
<dbReference type="PANTHER" id="PTHR45641">
    <property type="entry name" value="TETRATRICOPEPTIDE REPEAT PROTEIN (AFU_ORTHOLOGUE AFUA_6G03870)"/>
    <property type="match status" value="1"/>
</dbReference>
<evidence type="ECO:0000256" key="1">
    <source>
        <dbReference type="ARBA" id="ARBA00022737"/>
    </source>
</evidence>
<dbReference type="SUPFAM" id="SSF48452">
    <property type="entry name" value="TPR-like"/>
    <property type="match status" value="2"/>
</dbReference>
<comment type="caution">
    <text evidence="5">The sequence shown here is derived from an EMBL/GenBank/DDBJ whole genome shotgun (WGS) entry which is preliminary data.</text>
</comment>
<dbReference type="SMART" id="SM00028">
    <property type="entry name" value="TPR"/>
    <property type="match status" value="6"/>
</dbReference>
<evidence type="ECO:0000259" key="4">
    <source>
        <dbReference type="PROSITE" id="PS50011"/>
    </source>
</evidence>
<evidence type="ECO:0000256" key="2">
    <source>
        <dbReference type="ARBA" id="ARBA00022803"/>
    </source>
</evidence>
<keyword evidence="1" id="KW-0677">Repeat</keyword>
<dbReference type="Pfam" id="PF13424">
    <property type="entry name" value="TPR_12"/>
    <property type="match status" value="3"/>
</dbReference>
<dbReference type="PROSITE" id="PS50011">
    <property type="entry name" value="PROTEIN_KINASE_DOM"/>
    <property type="match status" value="1"/>
</dbReference>
<keyword evidence="6" id="KW-1185">Reference proteome</keyword>
<dbReference type="InterPro" id="IPR001245">
    <property type="entry name" value="Ser-Thr/Tyr_kinase_cat_dom"/>
</dbReference>
<dbReference type="Proteomes" id="UP000708148">
    <property type="component" value="Unassembled WGS sequence"/>
</dbReference>
<proteinExistence type="predicted"/>
<dbReference type="OrthoDB" id="10261027at2759"/>
<dbReference type="InterPro" id="IPR011990">
    <property type="entry name" value="TPR-like_helical_dom_sf"/>
</dbReference>
<keyword evidence="2" id="KW-0802">TPR repeat</keyword>
<dbReference type="Pfam" id="PF07714">
    <property type="entry name" value="PK_Tyr_Ser-Thr"/>
    <property type="match status" value="1"/>
</dbReference>
<reference evidence="5" key="1">
    <citation type="submission" date="2020-12" db="EMBL/GenBank/DDBJ databases">
        <authorList>
            <person name="Iha C."/>
        </authorList>
    </citation>
    <scope>NUCLEOTIDE SEQUENCE</scope>
</reference>
<feature type="compositionally biased region" description="Basic and acidic residues" evidence="3">
    <location>
        <begin position="1"/>
        <end position="16"/>
    </location>
</feature>
<feature type="region of interest" description="Disordered" evidence="3">
    <location>
        <begin position="841"/>
        <end position="871"/>
    </location>
</feature>
<dbReference type="InterPro" id="IPR000719">
    <property type="entry name" value="Prot_kinase_dom"/>
</dbReference>
<feature type="compositionally biased region" description="Low complexity" evidence="3">
    <location>
        <begin position="1305"/>
        <end position="1317"/>
    </location>
</feature>
<name>A0A8S1IZ62_9CHLO</name>
<gene>
    <name evidence="5" type="ORF">OSTQU699_LOCUS1859</name>
</gene>